<reference evidence="1" key="1">
    <citation type="submission" date="2023-12" db="EMBL/GenBank/DDBJ databases">
        <title>Genome assembly of Anisodus tanguticus.</title>
        <authorList>
            <person name="Wang Y.-J."/>
        </authorList>
    </citation>
    <scope>NUCLEOTIDE SEQUENCE</scope>
    <source>
        <strain evidence="1">KB-2021</strain>
        <tissue evidence="1">Leaf</tissue>
    </source>
</reference>
<protein>
    <submittedName>
        <fullName evidence="1">Uncharacterized protein</fullName>
    </submittedName>
</protein>
<dbReference type="EMBL" id="JAVYJV010000018">
    <property type="protein sequence ID" value="KAK4347387.1"/>
    <property type="molecule type" value="Genomic_DNA"/>
</dbReference>
<evidence type="ECO:0000313" key="2">
    <source>
        <dbReference type="Proteomes" id="UP001291623"/>
    </source>
</evidence>
<accession>A0AAE1RBE6</accession>
<evidence type="ECO:0000313" key="1">
    <source>
        <dbReference type="EMBL" id="KAK4347387.1"/>
    </source>
</evidence>
<keyword evidence="2" id="KW-1185">Reference proteome</keyword>
<dbReference type="Proteomes" id="UP001291623">
    <property type="component" value="Unassembled WGS sequence"/>
</dbReference>
<sequence length="61" mass="7248">MPFPVSPPSATLNLPLRSLLQVPEPRMRFYEVLCRGFFKSTLPHYNRFDHLLLSFFKDYCI</sequence>
<organism evidence="1 2">
    <name type="scientific">Anisodus tanguticus</name>
    <dbReference type="NCBI Taxonomy" id="243964"/>
    <lineage>
        <taxon>Eukaryota</taxon>
        <taxon>Viridiplantae</taxon>
        <taxon>Streptophyta</taxon>
        <taxon>Embryophyta</taxon>
        <taxon>Tracheophyta</taxon>
        <taxon>Spermatophyta</taxon>
        <taxon>Magnoliopsida</taxon>
        <taxon>eudicotyledons</taxon>
        <taxon>Gunneridae</taxon>
        <taxon>Pentapetalae</taxon>
        <taxon>asterids</taxon>
        <taxon>lamiids</taxon>
        <taxon>Solanales</taxon>
        <taxon>Solanaceae</taxon>
        <taxon>Solanoideae</taxon>
        <taxon>Hyoscyameae</taxon>
        <taxon>Anisodus</taxon>
    </lineage>
</organism>
<comment type="caution">
    <text evidence="1">The sequence shown here is derived from an EMBL/GenBank/DDBJ whole genome shotgun (WGS) entry which is preliminary data.</text>
</comment>
<gene>
    <name evidence="1" type="ORF">RND71_033726</name>
</gene>
<dbReference type="AlphaFoldDB" id="A0AAE1RBE6"/>
<proteinExistence type="predicted"/>
<name>A0AAE1RBE6_9SOLA</name>